<reference evidence="2 3" key="1">
    <citation type="submission" date="2015-04" db="EMBL/GenBank/DDBJ databases">
        <title>The draft genome sequence of Roseovarius sp.R12b.</title>
        <authorList>
            <person name="Li G."/>
            <person name="Lai Q."/>
            <person name="Shao Z."/>
            <person name="Yan P."/>
        </authorList>
    </citation>
    <scope>NUCLEOTIDE SEQUENCE [LARGE SCALE GENOMIC DNA]</scope>
    <source>
        <strain evidence="2 3">R12B</strain>
    </source>
</reference>
<dbReference type="Proteomes" id="UP000051295">
    <property type="component" value="Unassembled WGS sequence"/>
</dbReference>
<keyword evidence="3" id="KW-1185">Reference proteome</keyword>
<dbReference type="PATRIC" id="fig|1641875.4.peg.1920"/>
<comment type="caution">
    <text evidence="2">The sequence shown here is derived from an EMBL/GenBank/DDBJ whole genome shotgun (WGS) entry which is preliminary data.</text>
</comment>
<feature type="domain" description="Flagellin C-terminal" evidence="1">
    <location>
        <begin position="261"/>
        <end position="335"/>
    </location>
</feature>
<accession>A0A0T5NR83</accession>
<dbReference type="AlphaFoldDB" id="A0A0T5NR83"/>
<evidence type="ECO:0000313" key="3">
    <source>
        <dbReference type="Proteomes" id="UP000051295"/>
    </source>
</evidence>
<dbReference type="RefSeq" id="WP_057795509.1">
    <property type="nucleotide sequence ID" value="NZ_LAXJ01000020.1"/>
</dbReference>
<protein>
    <recommendedName>
        <fullName evidence="1">Flagellin C-terminal domain-containing protein</fullName>
    </recommendedName>
</protein>
<organism evidence="2 3">
    <name type="scientific">Roseovarius atlanticus</name>
    <dbReference type="NCBI Taxonomy" id="1641875"/>
    <lineage>
        <taxon>Bacteria</taxon>
        <taxon>Pseudomonadati</taxon>
        <taxon>Pseudomonadota</taxon>
        <taxon>Alphaproteobacteria</taxon>
        <taxon>Rhodobacterales</taxon>
        <taxon>Roseobacteraceae</taxon>
        <taxon>Roseovarius</taxon>
    </lineage>
</organism>
<name>A0A0T5NR83_9RHOB</name>
<dbReference type="OrthoDB" id="7312911at2"/>
<dbReference type="Pfam" id="PF00700">
    <property type="entry name" value="Flagellin_C"/>
    <property type="match status" value="1"/>
</dbReference>
<dbReference type="Gene3D" id="1.20.1330.10">
    <property type="entry name" value="f41 fragment of flagellin, N-terminal domain"/>
    <property type="match status" value="1"/>
</dbReference>
<dbReference type="SUPFAM" id="SSF64518">
    <property type="entry name" value="Phase 1 flagellin"/>
    <property type="match status" value="1"/>
</dbReference>
<dbReference type="EMBL" id="LAXJ01000020">
    <property type="protein sequence ID" value="KRS11296.1"/>
    <property type="molecule type" value="Genomic_DNA"/>
</dbReference>
<evidence type="ECO:0000313" key="2">
    <source>
        <dbReference type="EMBL" id="KRS11296.1"/>
    </source>
</evidence>
<evidence type="ECO:0000259" key="1">
    <source>
        <dbReference type="Pfam" id="PF00700"/>
    </source>
</evidence>
<sequence length="336" mass="35103">MNALSLGDLAHTFLLRRQSAQIKQDLTRLSEELVSGRATDTRTHLNGHFTALADFERELRLLDRHSNTAAEVGAQSAAMQAAMSTVQDRAGALAETMALASAAASPGDTRTVANQAQSELETIIAALNTRVAGRAVFSGVAVATAPLTDAETLLADLRTAVSGATTAADVMAAADTFFDAPGGAFETSIYQGGTTDLSPFDLGSGESVTLSLRADDAALRTVLKNVAVAALADDPGLTLDAGEAKALMQTLSVGALSGQDGVTRLRANLGFAEERIEMASARITSELTSLEVARNALLEVDPYQTATELEAVQTQLETLYTITARSSRLSLVNFLS</sequence>
<dbReference type="STRING" id="1641875.XM53_17100"/>
<dbReference type="InterPro" id="IPR046358">
    <property type="entry name" value="Flagellin_C"/>
</dbReference>
<gene>
    <name evidence="2" type="ORF">XM53_17100</name>
</gene>
<proteinExistence type="predicted"/>